<accession>A0A0F8Z4T9</accession>
<feature type="non-terminal residue" evidence="2">
    <location>
        <position position="1"/>
    </location>
</feature>
<protein>
    <submittedName>
        <fullName evidence="2">Uncharacterized protein</fullName>
    </submittedName>
</protein>
<feature type="transmembrane region" description="Helical" evidence="1">
    <location>
        <begin position="96"/>
        <end position="115"/>
    </location>
</feature>
<dbReference type="EMBL" id="LAZR01049797">
    <property type="protein sequence ID" value="KKK88797.1"/>
    <property type="molecule type" value="Genomic_DNA"/>
</dbReference>
<evidence type="ECO:0000313" key="2">
    <source>
        <dbReference type="EMBL" id="KKK88797.1"/>
    </source>
</evidence>
<gene>
    <name evidence="2" type="ORF">LCGC14_2739550</name>
</gene>
<dbReference type="AlphaFoldDB" id="A0A0F8Z4T9"/>
<comment type="caution">
    <text evidence="2">The sequence shown here is derived from an EMBL/GenBank/DDBJ whole genome shotgun (WGS) entry which is preliminary data.</text>
</comment>
<evidence type="ECO:0000256" key="1">
    <source>
        <dbReference type="SAM" id="Phobius"/>
    </source>
</evidence>
<sequence>TARDFTIDAQTIPRKLTTTDGRKLDLFDDLVVDGKVEIWLQCLSSGQYYGAAQPDMYLRARNASFALNFAKGYIGIWIQMVMVIGIGVMFSTFLSAPIALLATLGTLVVGLFEIVHQFMARLAAGEALGGGPVEATIRILSGQNLVTDMEPGLRTTAAQMIDGVLQYPMKVTTAVIPRFDQFGLANYVAHGFDITGVLLLESVCYAMAFVVPLFVAGYIFLKLREVAR</sequence>
<proteinExistence type="predicted"/>
<reference evidence="2" key="1">
    <citation type="journal article" date="2015" name="Nature">
        <title>Complex archaea that bridge the gap between prokaryotes and eukaryotes.</title>
        <authorList>
            <person name="Spang A."/>
            <person name="Saw J.H."/>
            <person name="Jorgensen S.L."/>
            <person name="Zaremba-Niedzwiedzka K."/>
            <person name="Martijn J."/>
            <person name="Lind A.E."/>
            <person name="van Eijk R."/>
            <person name="Schleper C."/>
            <person name="Guy L."/>
            <person name="Ettema T.J."/>
        </authorList>
    </citation>
    <scope>NUCLEOTIDE SEQUENCE</scope>
</reference>
<keyword evidence="1" id="KW-1133">Transmembrane helix</keyword>
<organism evidence="2">
    <name type="scientific">marine sediment metagenome</name>
    <dbReference type="NCBI Taxonomy" id="412755"/>
    <lineage>
        <taxon>unclassified sequences</taxon>
        <taxon>metagenomes</taxon>
        <taxon>ecological metagenomes</taxon>
    </lineage>
</organism>
<name>A0A0F8Z4T9_9ZZZZ</name>
<feature type="transmembrane region" description="Helical" evidence="1">
    <location>
        <begin position="197"/>
        <end position="221"/>
    </location>
</feature>
<keyword evidence="1" id="KW-0812">Transmembrane</keyword>
<keyword evidence="1" id="KW-0472">Membrane</keyword>
<feature type="transmembrane region" description="Helical" evidence="1">
    <location>
        <begin position="65"/>
        <end position="90"/>
    </location>
</feature>